<feature type="transmembrane region" description="Helical" evidence="1">
    <location>
        <begin position="338"/>
        <end position="359"/>
    </location>
</feature>
<proteinExistence type="predicted"/>
<dbReference type="RefSeq" id="WP_241040191.1">
    <property type="nucleotide sequence ID" value="NZ_BAAAJF010000065.1"/>
</dbReference>
<feature type="transmembrane region" description="Helical" evidence="1">
    <location>
        <begin position="307"/>
        <end position="326"/>
    </location>
</feature>
<evidence type="ECO:0000256" key="1">
    <source>
        <dbReference type="SAM" id="Phobius"/>
    </source>
</evidence>
<feature type="transmembrane region" description="Helical" evidence="1">
    <location>
        <begin position="120"/>
        <end position="136"/>
    </location>
</feature>
<keyword evidence="1" id="KW-0812">Transmembrane</keyword>
<evidence type="ECO:0000313" key="4">
    <source>
        <dbReference type="Proteomes" id="UP001299970"/>
    </source>
</evidence>
<keyword evidence="4" id="KW-1185">Reference proteome</keyword>
<dbReference type="PANTHER" id="PTHR30590">
    <property type="entry name" value="INNER MEMBRANE PROTEIN"/>
    <property type="match status" value="1"/>
</dbReference>
<feature type="domain" description="DUF418" evidence="2">
    <location>
        <begin position="220"/>
        <end position="374"/>
    </location>
</feature>
<accession>A0ABS9TLY2</accession>
<feature type="transmembrane region" description="Helical" evidence="1">
    <location>
        <begin position="268"/>
        <end position="286"/>
    </location>
</feature>
<organism evidence="3 4">
    <name type="scientific">Pseudonocardia alaniniphila</name>
    <dbReference type="NCBI Taxonomy" id="75291"/>
    <lineage>
        <taxon>Bacteria</taxon>
        <taxon>Bacillati</taxon>
        <taxon>Actinomycetota</taxon>
        <taxon>Actinomycetes</taxon>
        <taxon>Pseudonocardiales</taxon>
        <taxon>Pseudonocardiaceae</taxon>
        <taxon>Pseudonocardia</taxon>
    </lineage>
</organism>
<dbReference type="InterPro" id="IPR052529">
    <property type="entry name" value="Bact_Transport_Assoc"/>
</dbReference>
<keyword evidence="1" id="KW-0472">Membrane</keyword>
<dbReference type="Pfam" id="PF04235">
    <property type="entry name" value="DUF418"/>
    <property type="match status" value="1"/>
</dbReference>
<feature type="transmembrane region" description="Helical" evidence="1">
    <location>
        <begin position="97"/>
        <end position="114"/>
    </location>
</feature>
<dbReference type="EMBL" id="JAKXMK010000026">
    <property type="protein sequence ID" value="MCH6169546.1"/>
    <property type="molecule type" value="Genomic_DNA"/>
</dbReference>
<evidence type="ECO:0000313" key="3">
    <source>
        <dbReference type="EMBL" id="MCH6169546.1"/>
    </source>
</evidence>
<dbReference type="InterPro" id="IPR007349">
    <property type="entry name" value="DUF418"/>
</dbReference>
<feature type="transmembrane region" description="Helical" evidence="1">
    <location>
        <begin position="239"/>
        <end position="256"/>
    </location>
</feature>
<keyword evidence="1" id="KW-1133">Transmembrane helix</keyword>
<evidence type="ECO:0000259" key="2">
    <source>
        <dbReference type="Pfam" id="PF04235"/>
    </source>
</evidence>
<gene>
    <name evidence="3" type="ORF">MMF94_27925</name>
</gene>
<dbReference type="PANTHER" id="PTHR30590:SF2">
    <property type="entry name" value="INNER MEMBRANE PROTEIN"/>
    <property type="match status" value="1"/>
</dbReference>
<feature type="transmembrane region" description="Helical" evidence="1">
    <location>
        <begin position="205"/>
        <end position="227"/>
    </location>
</feature>
<dbReference type="Proteomes" id="UP001299970">
    <property type="component" value="Unassembled WGS sequence"/>
</dbReference>
<comment type="caution">
    <text evidence="3">The sequence shown here is derived from an EMBL/GenBank/DDBJ whole genome shotgun (WGS) entry which is preliminary data.</text>
</comment>
<reference evidence="3 4" key="1">
    <citation type="submission" date="2022-03" db="EMBL/GenBank/DDBJ databases">
        <title>Pseudonocardia alaer sp. nov., a novel actinomycete isolated from reed forest soil.</title>
        <authorList>
            <person name="Wang L."/>
        </authorList>
    </citation>
    <scope>NUCLEOTIDE SEQUENCE [LARGE SCALE GENOMIC DNA]</scope>
    <source>
        <strain evidence="3 4">Y-16303</strain>
    </source>
</reference>
<feature type="transmembrane region" description="Helical" evidence="1">
    <location>
        <begin position="145"/>
        <end position="167"/>
    </location>
</feature>
<name>A0ABS9TLY2_9PSEU</name>
<feature type="transmembrane region" description="Helical" evidence="1">
    <location>
        <begin position="21"/>
        <end position="47"/>
    </location>
</feature>
<sequence length="387" mass="41157">MSTAEPAPARGRIAVLDILRGIAILGTFASNAWLFAVPGGASVWLSGGLLAQDPVEAGLRLLSNGKFLALLTLLFGIGIELQYRAALRRGLPWPGRYPLRALILFVEGVLHYVLVFEFDVLMGYAVAALLVAYLIGRSDRVLRAWIAVVGTVLAALMLGITALLLAVPDTPGPPPVADPSATASWPAQVAARLQFFPLFRIEIPLIIPSATVLFLTGALLLRAGALTDTPAGMRIRRRLMVVGFGVALPLNALTAFGSPDWFLVDRYLLPPVVALGILALVTTVVLRSRRAPGPARRGLAAVGRTALSCYVAQNVLGAFLCYGWGLGLAARFADAPPWWVVGLWATVCAVLMVGASLWLRRFDRGPLELLAHRVQGLGRTPARAGSG</sequence>
<protein>
    <submittedName>
        <fullName evidence="3">DUF418 domain-containing protein</fullName>
    </submittedName>
</protein>